<dbReference type="PANTHER" id="PTHR30154">
    <property type="entry name" value="LEUCINE-RESPONSIVE REGULATORY PROTEIN"/>
    <property type="match status" value="1"/>
</dbReference>
<dbReference type="InterPro" id="IPR019888">
    <property type="entry name" value="Tscrpt_reg_AsnC-like"/>
</dbReference>
<evidence type="ECO:0000256" key="3">
    <source>
        <dbReference type="ARBA" id="ARBA00023163"/>
    </source>
</evidence>
<evidence type="ECO:0000259" key="4">
    <source>
        <dbReference type="PROSITE" id="PS50956"/>
    </source>
</evidence>
<dbReference type="GO" id="GO:0006355">
    <property type="term" value="P:regulation of DNA-templated transcription"/>
    <property type="evidence" value="ECO:0007669"/>
    <property type="project" value="UniProtKB-ARBA"/>
</dbReference>
<dbReference type="GO" id="GO:0043200">
    <property type="term" value="P:response to amino acid"/>
    <property type="evidence" value="ECO:0007669"/>
    <property type="project" value="TreeGrafter"/>
</dbReference>
<dbReference type="Gene3D" id="1.10.10.10">
    <property type="entry name" value="Winged helix-like DNA-binding domain superfamily/Winged helix DNA-binding domain"/>
    <property type="match status" value="1"/>
</dbReference>
<dbReference type="Gene3D" id="3.30.70.920">
    <property type="match status" value="1"/>
</dbReference>
<protein>
    <submittedName>
        <fullName evidence="5">Lrp/AsnC family transcriptional regulator</fullName>
    </submittedName>
</protein>
<proteinExistence type="predicted"/>
<sequence length="166" mass="18527">MQYARSNLRERGVLDEFDRKILAIVQRDSQIKAEAIADQVGLSASAVQRRLRALRAAGIIRAEIAVVDPKAAGQAMSFIAGLEVERDNYDVLQKLQAWADRTEAIQQLYYVTGAVDLVAVILARDVEDYDAITARMMRDNPLIRRITTNVVLKPLKVGLYVPMGED</sequence>
<gene>
    <name evidence="5" type="ORF">D1012_15070</name>
</gene>
<evidence type="ECO:0000313" key="5">
    <source>
        <dbReference type="EMBL" id="RGP36507.1"/>
    </source>
</evidence>
<evidence type="ECO:0000256" key="2">
    <source>
        <dbReference type="ARBA" id="ARBA00023125"/>
    </source>
</evidence>
<dbReference type="InterPro" id="IPR036390">
    <property type="entry name" value="WH_DNA-bd_sf"/>
</dbReference>
<dbReference type="GO" id="GO:0043565">
    <property type="term" value="F:sequence-specific DNA binding"/>
    <property type="evidence" value="ECO:0007669"/>
    <property type="project" value="InterPro"/>
</dbReference>
<name>A0A411Z0C6_9RHOB</name>
<dbReference type="SUPFAM" id="SSF46785">
    <property type="entry name" value="Winged helix' DNA-binding domain"/>
    <property type="match status" value="1"/>
</dbReference>
<dbReference type="SUPFAM" id="SSF54909">
    <property type="entry name" value="Dimeric alpha+beta barrel"/>
    <property type="match status" value="1"/>
</dbReference>
<dbReference type="InterPro" id="IPR011991">
    <property type="entry name" value="ArsR-like_HTH"/>
</dbReference>
<keyword evidence="1" id="KW-0805">Transcription regulation</keyword>
<dbReference type="GO" id="GO:0005829">
    <property type="term" value="C:cytosol"/>
    <property type="evidence" value="ECO:0007669"/>
    <property type="project" value="TreeGrafter"/>
</dbReference>
<dbReference type="SMART" id="SM00344">
    <property type="entry name" value="HTH_ASNC"/>
    <property type="match status" value="1"/>
</dbReference>
<evidence type="ECO:0000256" key="1">
    <source>
        <dbReference type="ARBA" id="ARBA00023015"/>
    </source>
</evidence>
<organism evidence="5 6">
    <name type="scientific">Pseudotabrizicola alkalilacus</name>
    <dbReference type="NCBI Taxonomy" id="2305252"/>
    <lineage>
        <taxon>Bacteria</taxon>
        <taxon>Pseudomonadati</taxon>
        <taxon>Pseudomonadota</taxon>
        <taxon>Alphaproteobacteria</taxon>
        <taxon>Rhodobacterales</taxon>
        <taxon>Paracoccaceae</taxon>
        <taxon>Pseudotabrizicola</taxon>
    </lineage>
</organism>
<dbReference type="AlphaFoldDB" id="A0A411Z0C6"/>
<comment type="caution">
    <text evidence="5">The sequence shown here is derived from an EMBL/GenBank/DDBJ whole genome shotgun (WGS) entry which is preliminary data.</text>
</comment>
<dbReference type="EMBL" id="QWEY01000008">
    <property type="protein sequence ID" value="RGP36507.1"/>
    <property type="molecule type" value="Genomic_DNA"/>
</dbReference>
<dbReference type="InterPro" id="IPR036388">
    <property type="entry name" value="WH-like_DNA-bd_sf"/>
</dbReference>
<dbReference type="InterPro" id="IPR000485">
    <property type="entry name" value="AsnC-type_HTH_dom"/>
</dbReference>
<dbReference type="Pfam" id="PF01037">
    <property type="entry name" value="AsnC_trans_reg"/>
    <property type="match status" value="1"/>
</dbReference>
<dbReference type="InterPro" id="IPR011008">
    <property type="entry name" value="Dimeric_a/b-barrel"/>
</dbReference>
<reference evidence="5 6" key="1">
    <citation type="submission" date="2018-08" db="EMBL/GenBank/DDBJ databases">
        <title>Flavobacterium tibetense sp. nov., isolated from a wetland YonghuCo on Tibetan Plateau.</title>
        <authorList>
            <person name="Phurbu D."/>
            <person name="Lu H."/>
            <person name="Xing P."/>
        </authorList>
    </citation>
    <scope>NUCLEOTIDE SEQUENCE [LARGE SCALE GENOMIC DNA]</scope>
    <source>
        <strain evidence="5 6">DJC</strain>
    </source>
</reference>
<keyword evidence="2" id="KW-0238">DNA-binding</keyword>
<dbReference type="PANTHER" id="PTHR30154:SF34">
    <property type="entry name" value="TRANSCRIPTIONAL REGULATOR AZLB"/>
    <property type="match status" value="1"/>
</dbReference>
<evidence type="ECO:0000313" key="6">
    <source>
        <dbReference type="Proteomes" id="UP000284547"/>
    </source>
</evidence>
<keyword evidence="3" id="KW-0804">Transcription</keyword>
<dbReference type="OrthoDB" id="7856348at2"/>
<dbReference type="PRINTS" id="PR00033">
    <property type="entry name" value="HTHASNC"/>
</dbReference>
<dbReference type="InterPro" id="IPR019887">
    <property type="entry name" value="Tscrpt_reg_AsnC/Lrp_C"/>
</dbReference>
<dbReference type="Pfam" id="PF13412">
    <property type="entry name" value="HTH_24"/>
    <property type="match status" value="1"/>
</dbReference>
<accession>A0A411Z0C6</accession>
<dbReference type="PROSITE" id="PS50956">
    <property type="entry name" value="HTH_ASNC_2"/>
    <property type="match status" value="1"/>
</dbReference>
<keyword evidence="6" id="KW-1185">Reference proteome</keyword>
<feature type="domain" description="HTH asnC-type" evidence="4">
    <location>
        <begin position="14"/>
        <end position="75"/>
    </location>
</feature>
<dbReference type="CDD" id="cd00090">
    <property type="entry name" value="HTH_ARSR"/>
    <property type="match status" value="1"/>
</dbReference>
<dbReference type="Proteomes" id="UP000284547">
    <property type="component" value="Unassembled WGS sequence"/>
</dbReference>